<comment type="caution">
    <text evidence="2">The sequence shown here is derived from an EMBL/GenBank/DDBJ whole genome shotgun (WGS) entry which is preliminary data.</text>
</comment>
<feature type="transmembrane region" description="Helical" evidence="1">
    <location>
        <begin position="28"/>
        <end position="48"/>
    </location>
</feature>
<keyword evidence="1" id="KW-1133">Transmembrane helix</keyword>
<feature type="transmembrane region" description="Helical" evidence="1">
    <location>
        <begin position="95"/>
        <end position="116"/>
    </location>
</feature>
<gene>
    <name evidence="2" type="ORF">GCM10022255_021970</name>
</gene>
<keyword evidence="3" id="KW-1185">Reference proteome</keyword>
<protein>
    <recommendedName>
        <fullName evidence="4">PH domain-containing protein</fullName>
    </recommendedName>
</protein>
<dbReference type="RefSeq" id="WP_345124025.1">
    <property type="nucleotide sequence ID" value="NZ_BAABAT010000004.1"/>
</dbReference>
<name>A0ABP8D4J7_9ACTN</name>
<evidence type="ECO:0000256" key="1">
    <source>
        <dbReference type="SAM" id="Phobius"/>
    </source>
</evidence>
<organism evidence="2 3">
    <name type="scientific">Dactylosporangium darangshiense</name>
    <dbReference type="NCBI Taxonomy" id="579108"/>
    <lineage>
        <taxon>Bacteria</taxon>
        <taxon>Bacillati</taxon>
        <taxon>Actinomycetota</taxon>
        <taxon>Actinomycetes</taxon>
        <taxon>Micromonosporales</taxon>
        <taxon>Micromonosporaceae</taxon>
        <taxon>Dactylosporangium</taxon>
    </lineage>
</organism>
<keyword evidence="1" id="KW-0812">Transmembrane</keyword>
<proteinExistence type="predicted"/>
<sequence length="239" mass="25502">MRWPWVVIPPLLVLGAAALVHALDPGGYVLFGLAGLAGFVLNQLLTDLRRRDEPPARPGWQFHPPAKLASARAGRAFAVAIMVVVVAVLADARPFDLGAAAVLATVSFVTGAQLLVRLVRRTPVLQLQESGVRLRGRVYPWEAIAGVELNGDRDNPRLDLLVAGRRHPVALRPDGVDANLLFLVDLLGYYASHPHLRSAIGDEAEARRVHALLLDARIAAGLRGGPQPILIAPAASVAS</sequence>
<reference evidence="3" key="1">
    <citation type="journal article" date="2019" name="Int. J. Syst. Evol. Microbiol.">
        <title>The Global Catalogue of Microorganisms (GCM) 10K type strain sequencing project: providing services to taxonomists for standard genome sequencing and annotation.</title>
        <authorList>
            <consortium name="The Broad Institute Genomics Platform"/>
            <consortium name="The Broad Institute Genome Sequencing Center for Infectious Disease"/>
            <person name="Wu L."/>
            <person name="Ma J."/>
        </authorList>
    </citation>
    <scope>NUCLEOTIDE SEQUENCE [LARGE SCALE GENOMIC DNA]</scope>
    <source>
        <strain evidence="3">JCM 17441</strain>
    </source>
</reference>
<dbReference type="EMBL" id="BAABAT010000004">
    <property type="protein sequence ID" value="GAA4247169.1"/>
    <property type="molecule type" value="Genomic_DNA"/>
</dbReference>
<evidence type="ECO:0000313" key="2">
    <source>
        <dbReference type="EMBL" id="GAA4247169.1"/>
    </source>
</evidence>
<evidence type="ECO:0008006" key="4">
    <source>
        <dbReference type="Google" id="ProtNLM"/>
    </source>
</evidence>
<accession>A0ABP8D4J7</accession>
<dbReference type="Proteomes" id="UP001500620">
    <property type="component" value="Unassembled WGS sequence"/>
</dbReference>
<feature type="transmembrane region" description="Helical" evidence="1">
    <location>
        <begin position="69"/>
        <end position="89"/>
    </location>
</feature>
<evidence type="ECO:0000313" key="3">
    <source>
        <dbReference type="Proteomes" id="UP001500620"/>
    </source>
</evidence>
<keyword evidence="1" id="KW-0472">Membrane</keyword>